<keyword evidence="2 6" id="KW-0645">Protease</keyword>
<dbReference type="AlphaFoldDB" id="A0A5D3WN44"/>
<keyword evidence="7" id="KW-1185">Reference proteome</keyword>
<feature type="signal peptide" evidence="4">
    <location>
        <begin position="1"/>
        <end position="24"/>
    </location>
</feature>
<accession>A0A5D3WN44</accession>
<dbReference type="Pfam" id="PF13365">
    <property type="entry name" value="Trypsin_2"/>
    <property type="match status" value="1"/>
</dbReference>
<comment type="caution">
    <text evidence="6">The sequence shown here is derived from an EMBL/GenBank/DDBJ whole genome shotgun (WGS) entry which is preliminary data.</text>
</comment>
<evidence type="ECO:0000256" key="1">
    <source>
        <dbReference type="ARBA" id="ARBA00010541"/>
    </source>
</evidence>
<sequence length="440" mass="47388">MKRKAFLSVATVLLVLVSASGSLASLRRTPVVEAVEKAGPAVVNIRTEQIVQRRGSPFFGFGGSFFEDFFREFAPPRLYTTESLGSGVLIDPGGLILTNAHVISRASKIFVALAGRHREIEAKLVGRDDNLDLALIRIPAPKGRSYPFLRLGRSDDLMIGEPVIAIGNPLGLGSSITTGVVSGPLRALTLDKEFMAVFIQTDALINPGNSGGPLINLEGKVIGINTAIARQAQGIGFAIPADVIRRVLPDLKKYGHLRRSFFGVVPGATGEQFAAARGYGGVLVTEVIPGSPADRAGLELADVILEIDDIPVETPGEFLNILGAYIPGNRVSVRFLRGIESRTADLRLEEFPPGFALRYAADTFGFSLEEWRGKLRVADLARGGPAERVGMRRGDLVIQAAGQEVSSLKDYARVIEETFGRLPLQFLVVRGNQGYYIDLP</sequence>
<evidence type="ECO:0000313" key="6">
    <source>
        <dbReference type="EMBL" id="TYO99488.1"/>
    </source>
</evidence>
<comment type="similarity">
    <text evidence="1">Belongs to the peptidase S1C family.</text>
</comment>
<feature type="domain" description="PDZ" evidence="5">
    <location>
        <begin position="345"/>
        <end position="430"/>
    </location>
</feature>
<dbReference type="InterPro" id="IPR041489">
    <property type="entry name" value="PDZ_6"/>
</dbReference>
<organism evidence="6 7">
    <name type="scientific">Geothermobacter ehrlichii</name>
    <dbReference type="NCBI Taxonomy" id="213224"/>
    <lineage>
        <taxon>Bacteria</taxon>
        <taxon>Pseudomonadati</taxon>
        <taxon>Thermodesulfobacteriota</taxon>
        <taxon>Desulfuromonadia</taxon>
        <taxon>Desulfuromonadales</taxon>
        <taxon>Geothermobacteraceae</taxon>
        <taxon>Geothermobacter</taxon>
    </lineage>
</organism>
<evidence type="ECO:0000256" key="2">
    <source>
        <dbReference type="ARBA" id="ARBA00022670"/>
    </source>
</evidence>
<dbReference type="InterPro" id="IPR009003">
    <property type="entry name" value="Peptidase_S1_PA"/>
</dbReference>
<evidence type="ECO:0000313" key="7">
    <source>
        <dbReference type="Proteomes" id="UP000324159"/>
    </source>
</evidence>
<dbReference type="InterPro" id="IPR051201">
    <property type="entry name" value="Chloro_Bact_Ser_Proteases"/>
</dbReference>
<dbReference type="PROSITE" id="PS50106">
    <property type="entry name" value="PDZ"/>
    <property type="match status" value="2"/>
</dbReference>
<evidence type="ECO:0000259" key="5">
    <source>
        <dbReference type="PROSITE" id="PS50106"/>
    </source>
</evidence>
<protein>
    <submittedName>
        <fullName evidence="6">Serine protease Do</fullName>
    </submittedName>
</protein>
<dbReference type="PANTHER" id="PTHR43343">
    <property type="entry name" value="PEPTIDASE S12"/>
    <property type="match status" value="1"/>
</dbReference>
<proteinExistence type="inferred from homology"/>
<dbReference type="InterPro" id="IPR036034">
    <property type="entry name" value="PDZ_sf"/>
</dbReference>
<evidence type="ECO:0000256" key="4">
    <source>
        <dbReference type="SAM" id="SignalP"/>
    </source>
</evidence>
<dbReference type="Gene3D" id="2.40.10.10">
    <property type="entry name" value="Trypsin-like serine proteases"/>
    <property type="match status" value="2"/>
</dbReference>
<dbReference type="InterPro" id="IPR001478">
    <property type="entry name" value="PDZ"/>
</dbReference>
<dbReference type="Pfam" id="PF17820">
    <property type="entry name" value="PDZ_6"/>
    <property type="match status" value="1"/>
</dbReference>
<dbReference type="Pfam" id="PF13180">
    <property type="entry name" value="PDZ_2"/>
    <property type="match status" value="1"/>
</dbReference>
<dbReference type="InterPro" id="IPR043504">
    <property type="entry name" value="Peptidase_S1_PA_chymotrypsin"/>
</dbReference>
<dbReference type="Proteomes" id="UP000324159">
    <property type="component" value="Unassembled WGS sequence"/>
</dbReference>
<dbReference type="GO" id="GO:0004252">
    <property type="term" value="F:serine-type endopeptidase activity"/>
    <property type="evidence" value="ECO:0007669"/>
    <property type="project" value="InterPro"/>
</dbReference>
<dbReference type="GO" id="GO:0006508">
    <property type="term" value="P:proteolysis"/>
    <property type="evidence" value="ECO:0007669"/>
    <property type="project" value="UniProtKB-KW"/>
</dbReference>
<dbReference type="SUPFAM" id="SSF50494">
    <property type="entry name" value="Trypsin-like serine proteases"/>
    <property type="match status" value="1"/>
</dbReference>
<dbReference type="SUPFAM" id="SSF50156">
    <property type="entry name" value="PDZ domain-like"/>
    <property type="match status" value="2"/>
</dbReference>
<dbReference type="SMART" id="SM00228">
    <property type="entry name" value="PDZ"/>
    <property type="match status" value="2"/>
</dbReference>
<dbReference type="PANTHER" id="PTHR43343:SF3">
    <property type="entry name" value="PROTEASE DO-LIKE 8, CHLOROPLASTIC"/>
    <property type="match status" value="1"/>
</dbReference>
<keyword evidence="3" id="KW-0378">Hydrolase</keyword>
<evidence type="ECO:0000256" key="3">
    <source>
        <dbReference type="ARBA" id="ARBA00022801"/>
    </source>
</evidence>
<feature type="domain" description="PDZ" evidence="5">
    <location>
        <begin position="267"/>
        <end position="313"/>
    </location>
</feature>
<feature type="chain" id="PRO_5023126920" evidence="4">
    <location>
        <begin position="25"/>
        <end position="440"/>
    </location>
</feature>
<dbReference type="InterPro" id="IPR001940">
    <property type="entry name" value="Peptidase_S1C"/>
</dbReference>
<gene>
    <name evidence="6" type="ORF">EDC39_10210</name>
</gene>
<dbReference type="Gene3D" id="2.30.42.10">
    <property type="match status" value="2"/>
</dbReference>
<name>A0A5D3WN44_9BACT</name>
<keyword evidence="4" id="KW-0732">Signal</keyword>
<reference evidence="6 7" key="1">
    <citation type="submission" date="2019-07" db="EMBL/GenBank/DDBJ databases">
        <title>Genomic Encyclopedia of Type Strains, Phase IV (KMG-IV): sequencing the most valuable type-strain genomes for metagenomic binning, comparative biology and taxonomic classification.</title>
        <authorList>
            <person name="Goeker M."/>
        </authorList>
    </citation>
    <scope>NUCLEOTIDE SEQUENCE [LARGE SCALE GENOMIC DNA]</scope>
    <source>
        <strain evidence="6 7">SS015</strain>
    </source>
</reference>
<dbReference type="EMBL" id="VNIB01000002">
    <property type="protein sequence ID" value="TYO99488.1"/>
    <property type="molecule type" value="Genomic_DNA"/>
</dbReference>
<dbReference type="PRINTS" id="PR00834">
    <property type="entry name" value="PROTEASES2C"/>
</dbReference>